<feature type="transmembrane region" description="Helical" evidence="1">
    <location>
        <begin position="12"/>
        <end position="31"/>
    </location>
</feature>
<keyword evidence="1" id="KW-0472">Membrane</keyword>
<keyword evidence="1" id="KW-1133">Transmembrane helix</keyword>
<reference evidence="3" key="1">
    <citation type="submission" date="2022-11" db="UniProtKB">
        <authorList>
            <consortium name="WormBaseParasite"/>
        </authorList>
    </citation>
    <scope>IDENTIFICATION</scope>
</reference>
<sequence length="292" mass="34668">MFFSLKTTFKNYYFNIKLILLLFIYSSNGYIDESYLNKRLIISGRNEGQQQQQISLSSSQIQNYYKSRSPFYGDAYRLHCHSCMSPYLEDQFQFISHLYRRPLGFTEKCDHGHFDSQYVHSKNCTDACITLRMNDRVGGRRKFGFMRGCLSDIIHHNRTAVRFGELSRTTKTGANICTAIRLRDLFVSSDRYGFDPHDHVDLCACIRSDCNFAQRRGFINFLPFFGLLICSLFYLLPKRILNNQTNILKNNFNINNNNNEEEEEKINKIIKIKKKYINVKQRRRRKEEEEYY</sequence>
<dbReference type="PANTHER" id="PTHR34722">
    <property type="entry name" value="HOMOLOG OF ODR-2 (TWO)-RELATED"/>
    <property type="match status" value="1"/>
</dbReference>
<proteinExistence type="predicted"/>
<feature type="transmembrane region" description="Helical" evidence="1">
    <location>
        <begin position="217"/>
        <end position="236"/>
    </location>
</feature>
<dbReference type="GO" id="GO:0043025">
    <property type="term" value="C:neuronal cell body"/>
    <property type="evidence" value="ECO:0007669"/>
    <property type="project" value="TreeGrafter"/>
</dbReference>
<dbReference type="GO" id="GO:1990834">
    <property type="term" value="P:response to odorant"/>
    <property type="evidence" value="ECO:0007669"/>
    <property type="project" value="TreeGrafter"/>
</dbReference>
<protein>
    <submittedName>
        <fullName evidence="3">Caenorhabditis elegans ly-6-related family-containing protein</fullName>
    </submittedName>
</protein>
<dbReference type="WBParaSite" id="scf7180000423094.g10212">
    <property type="protein sequence ID" value="scf7180000423094.g10212"/>
    <property type="gene ID" value="scf7180000423094.g10212"/>
</dbReference>
<keyword evidence="1" id="KW-0812">Transmembrane</keyword>
<keyword evidence="2" id="KW-1185">Reference proteome</keyword>
<dbReference type="PANTHER" id="PTHR34722:SF3">
    <property type="entry name" value="HOMOLOG OF ODR-2 (TWO)"/>
    <property type="match status" value="1"/>
</dbReference>
<dbReference type="Proteomes" id="UP000887560">
    <property type="component" value="Unplaced"/>
</dbReference>
<dbReference type="GO" id="GO:0030424">
    <property type="term" value="C:axon"/>
    <property type="evidence" value="ECO:0007669"/>
    <property type="project" value="TreeGrafter"/>
</dbReference>
<evidence type="ECO:0000256" key="1">
    <source>
        <dbReference type="SAM" id="Phobius"/>
    </source>
</evidence>
<dbReference type="InterPro" id="IPR010558">
    <property type="entry name" value="Ly-6-related"/>
</dbReference>
<organism evidence="2 3">
    <name type="scientific">Meloidogyne floridensis</name>
    <dbReference type="NCBI Taxonomy" id="298350"/>
    <lineage>
        <taxon>Eukaryota</taxon>
        <taxon>Metazoa</taxon>
        <taxon>Ecdysozoa</taxon>
        <taxon>Nematoda</taxon>
        <taxon>Chromadorea</taxon>
        <taxon>Rhabditida</taxon>
        <taxon>Tylenchina</taxon>
        <taxon>Tylenchomorpha</taxon>
        <taxon>Tylenchoidea</taxon>
        <taxon>Meloidogynidae</taxon>
        <taxon>Meloidogyninae</taxon>
        <taxon>Meloidogyne</taxon>
    </lineage>
</organism>
<evidence type="ECO:0000313" key="2">
    <source>
        <dbReference type="Proteomes" id="UP000887560"/>
    </source>
</evidence>
<name>A0A915P7N3_9BILA</name>
<dbReference type="Pfam" id="PF06579">
    <property type="entry name" value="Ly-6_related"/>
    <property type="match status" value="1"/>
</dbReference>
<accession>A0A915P7N3</accession>
<dbReference type="GO" id="GO:0042048">
    <property type="term" value="P:olfactory behavior"/>
    <property type="evidence" value="ECO:0007669"/>
    <property type="project" value="TreeGrafter"/>
</dbReference>
<dbReference type="AlphaFoldDB" id="A0A915P7N3"/>
<evidence type="ECO:0000313" key="3">
    <source>
        <dbReference type="WBParaSite" id="scf7180000423094.g10212"/>
    </source>
</evidence>